<dbReference type="AlphaFoldDB" id="A0A5K1K155"/>
<organism evidence="2">
    <name type="scientific">Ganoderma boninense</name>
    <dbReference type="NCBI Taxonomy" id="34458"/>
    <lineage>
        <taxon>Eukaryota</taxon>
        <taxon>Fungi</taxon>
        <taxon>Dikarya</taxon>
        <taxon>Basidiomycota</taxon>
        <taxon>Agaricomycotina</taxon>
        <taxon>Agaricomycetes</taxon>
        <taxon>Polyporales</taxon>
        <taxon>Polyporaceae</taxon>
        <taxon>Ganoderma</taxon>
    </lineage>
</organism>
<sequence length="955" mass="106601">METPASQPCGGTLWRTRTIRGKTFSFPLQTFLYQELKAWLGRLLSRDGLEEMMDAAATRLMEPPKAVMEDIWDAPVLRELLKDGRPFVLGPPEEGRYIFGLYVDSFNPYQSKEAKQTVSVTGIYLVCLNLPPHLRYLPENTLLVGVIPGPHKPSLEQLNHFLRPLVDELLVFWDTGVFFSRTAKYDCGRLVRAALVPLVCDLPAARQTAGFGGHGAKFFCSMCILTKVSINDIRYKTWVPRTCHQHRLDAEAWRDAPSVSARNAAFKLNSTRWSELLRLPYWNPITYTVIDSMHNHYLGLLKFHCRRLWGMNISATDARDSGSHLASPPPEEELSQGTRFLYSGGEHELAACSKQVLKHLCTMVGIVTSKEPREKLVKRLRTKQGISSIPAALSAPANESQDPTVDPGVASTGPPTVGQPLMRGAASPEKIAAAEITLASARSTNSLAKKYNIATLQVLCRRRGLLDTGGREVLANRLLQARQGLTAIVAPARGGDVARQPSLGGRNSDIPPPLVEDFDMDTPVTGEAVVNSAKGPSSAILGRHTLSFIHEQLPLTELPSWINPVPRNVGTTARGKLSADQWHILCIVHLPIILIRKWAPQGDLFKRMLDNYMNLVTEVMMGSLLEMSAEAISTYETAAYDYLDGAQSLYDFQLTPNHHNSLHIPFFMRYFGPLHSIRTFFSERMNYLLQRQNTNLKFGELELTYMRHTCRASNLRALLANNAVRPHVMDIVSAYDHLQSEDRRGTRLRESVGLQSATDPSQDSRKQMTLDNSCMTALVSYLNQFAGEERFIDARALRRIPGTIQLLTRAFRVASVQINGVTFRSSRDAAKDSNILFAPDAENSSWAAGRIESIFSYSYRDRAQRVVEDTYVFVKQYQPLSPSDSKLDVFRAYPHGGGWLVYDRSGDGVVVPSSRVIAHFARTPMRVDGISSPCVHVLPLDKVKLVNNIPGWFAF</sequence>
<dbReference type="EMBL" id="LR727409">
    <property type="protein sequence ID" value="VWO99119.1"/>
    <property type="molecule type" value="Genomic_DNA"/>
</dbReference>
<dbReference type="InterPro" id="IPR004242">
    <property type="entry name" value="Transposase_21"/>
</dbReference>
<dbReference type="Pfam" id="PF02992">
    <property type="entry name" value="Transposase_21"/>
    <property type="match status" value="1"/>
</dbReference>
<protein>
    <submittedName>
        <fullName evidence="2">Zn(2)-C6 fungal-type domain-containing protein</fullName>
    </submittedName>
</protein>
<proteinExistence type="predicted"/>
<reference evidence="2" key="1">
    <citation type="submission" date="2019-10" db="EMBL/GenBank/DDBJ databases">
        <authorList>
            <person name="Nor Muhammad N."/>
        </authorList>
    </citation>
    <scope>NUCLEOTIDE SEQUENCE</scope>
</reference>
<name>A0A5K1K155_9APHY</name>
<dbReference type="PANTHER" id="PTHR46579:SF1">
    <property type="entry name" value="F5_8 TYPE C DOMAIN-CONTAINING PROTEIN"/>
    <property type="match status" value="1"/>
</dbReference>
<feature type="region of interest" description="Disordered" evidence="1">
    <location>
        <begin position="390"/>
        <end position="422"/>
    </location>
</feature>
<accession>A0A5K1K155</accession>
<gene>
    <name evidence="2" type="primary">I1RXE8</name>
</gene>
<feature type="region of interest" description="Disordered" evidence="1">
    <location>
        <begin position="742"/>
        <end position="767"/>
    </location>
</feature>
<dbReference type="PANTHER" id="PTHR46579">
    <property type="entry name" value="F5/8 TYPE C DOMAIN-CONTAINING PROTEIN-RELATED"/>
    <property type="match status" value="1"/>
</dbReference>
<evidence type="ECO:0000256" key="1">
    <source>
        <dbReference type="SAM" id="MobiDB-lite"/>
    </source>
</evidence>
<evidence type="ECO:0000313" key="2">
    <source>
        <dbReference type="EMBL" id="VWO99119.1"/>
    </source>
</evidence>